<dbReference type="InterPro" id="IPR035906">
    <property type="entry name" value="MetI-like_sf"/>
</dbReference>
<dbReference type="PATRIC" id="fig|1300347.3.peg.2853"/>
<dbReference type="RefSeq" id="WP_068110945.1">
    <property type="nucleotide sequence ID" value="NZ_CP015079.1"/>
</dbReference>
<keyword evidence="10" id="KW-1185">Reference proteome</keyword>
<dbReference type="STRING" id="1300347.I601_2855"/>
<evidence type="ECO:0000313" key="9">
    <source>
        <dbReference type="EMBL" id="ANH39271.1"/>
    </source>
</evidence>
<evidence type="ECO:0000256" key="7">
    <source>
        <dbReference type="RuleBase" id="RU363032"/>
    </source>
</evidence>
<feature type="transmembrane region" description="Helical" evidence="7">
    <location>
        <begin position="9"/>
        <end position="30"/>
    </location>
</feature>
<dbReference type="GO" id="GO:0005886">
    <property type="term" value="C:plasma membrane"/>
    <property type="evidence" value="ECO:0007669"/>
    <property type="project" value="UniProtKB-SubCell"/>
</dbReference>
<keyword evidence="2 7" id="KW-0813">Transport</keyword>
<dbReference type="CDD" id="cd06261">
    <property type="entry name" value="TM_PBP2"/>
    <property type="match status" value="1"/>
</dbReference>
<feature type="transmembrane region" description="Helical" evidence="7">
    <location>
        <begin position="201"/>
        <end position="221"/>
    </location>
</feature>
<accession>A0A1A9GP70</accession>
<comment type="similarity">
    <text evidence="7">Belongs to the binding-protein-dependent transport system permease family.</text>
</comment>
<evidence type="ECO:0000313" key="10">
    <source>
        <dbReference type="Proteomes" id="UP000077868"/>
    </source>
</evidence>
<feature type="transmembrane region" description="Helical" evidence="7">
    <location>
        <begin position="305"/>
        <end position="327"/>
    </location>
</feature>
<name>A0A1A9GP70_9ACTN</name>
<dbReference type="GO" id="GO:0071916">
    <property type="term" value="F:dipeptide transmembrane transporter activity"/>
    <property type="evidence" value="ECO:0007669"/>
    <property type="project" value="TreeGrafter"/>
</dbReference>
<proteinExistence type="inferred from homology"/>
<sequence length="337" mass="36017">MTRFIAKRILTSGAVMLTITIVTFVLARVVPSNPAVVFAGPKATQETLDRIQQDLGLDRPILLQLLSYVGNVVRGDFGDSLASKQPVLPDVIGRLPATLELIAVAMVLATVLGVALGVLASRRSGGLLDGAIRFLSIGGISMPAFWLGLLLQVIFVGQLGVLPATGQFSTELTYSDPVQTITHFAMVDSLLTGNWVALRDGAAHLVLPAVTLAAYPLGLIARMTRASMLEALEQDFTLTARAYGLSRANILWRLTLKNALSAPLTVIGLSIAYMLTGTFFVEVVFNWPGIGQYATQAMLAVDYPVIMAITLLGAAGYLITNLVVDILQARIDPRTRS</sequence>
<evidence type="ECO:0000256" key="6">
    <source>
        <dbReference type="ARBA" id="ARBA00023136"/>
    </source>
</evidence>
<dbReference type="Gene3D" id="1.10.3720.10">
    <property type="entry name" value="MetI-like"/>
    <property type="match status" value="1"/>
</dbReference>
<gene>
    <name evidence="9" type="primary">dppB_2</name>
    <name evidence="9" type="ORF">I601_2855</name>
</gene>
<dbReference type="InterPro" id="IPR045621">
    <property type="entry name" value="BPD_transp_1_N"/>
</dbReference>
<organism evidence="9 10">
    <name type="scientific">Nocardioides dokdonensis FR1436</name>
    <dbReference type="NCBI Taxonomy" id="1300347"/>
    <lineage>
        <taxon>Bacteria</taxon>
        <taxon>Bacillati</taxon>
        <taxon>Actinomycetota</taxon>
        <taxon>Actinomycetes</taxon>
        <taxon>Propionibacteriales</taxon>
        <taxon>Nocardioidaceae</taxon>
        <taxon>Nocardioides</taxon>
    </lineage>
</organism>
<evidence type="ECO:0000256" key="4">
    <source>
        <dbReference type="ARBA" id="ARBA00022692"/>
    </source>
</evidence>
<dbReference type="EMBL" id="CP015079">
    <property type="protein sequence ID" value="ANH39271.1"/>
    <property type="molecule type" value="Genomic_DNA"/>
</dbReference>
<dbReference type="InterPro" id="IPR000515">
    <property type="entry name" value="MetI-like"/>
</dbReference>
<reference evidence="9 10" key="1">
    <citation type="submission" date="2016-03" db="EMBL/GenBank/DDBJ databases">
        <title>Complete genome sequence of a soil Actinobacterium, Nocardioides dokdonensis FR1436.</title>
        <authorList>
            <person name="Kwon S.-K."/>
            <person name="Kim K."/>
            <person name="Kim J.F."/>
        </authorList>
    </citation>
    <scope>NUCLEOTIDE SEQUENCE [LARGE SCALE GENOMIC DNA]</scope>
    <source>
        <strain evidence="9 10">FR1436</strain>
    </source>
</reference>
<feature type="transmembrane region" description="Helical" evidence="7">
    <location>
        <begin position="132"/>
        <end position="155"/>
    </location>
</feature>
<dbReference type="Pfam" id="PF19300">
    <property type="entry name" value="BPD_transp_1_N"/>
    <property type="match status" value="1"/>
</dbReference>
<keyword evidence="5 7" id="KW-1133">Transmembrane helix</keyword>
<evidence type="ECO:0000259" key="8">
    <source>
        <dbReference type="PROSITE" id="PS50928"/>
    </source>
</evidence>
<feature type="transmembrane region" description="Helical" evidence="7">
    <location>
        <begin position="262"/>
        <end position="285"/>
    </location>
</feature>
<dbReference type="AlphaFoldDB" id="A0A1A9GP70"/>
<protein>
    <submittedName>
        <fullName evidence="9">Dipeptide transport system permease protein DppB</fullName>
    </submittedName>
</protein>
<dbReference type="KEGG" id="ndk:I601_2855"/>
<dbReference type="OrthoDB" id="147688at2"/>
<evidence type="ECO:0000256" key="2">
    <source>
        <dbReference type="ARBA" id="ARBA00022448"/>
    </source>
</evidence>
<feature type="domain" description="ABC transmembrane type-1" evidence="8">
    <location>
        <begin position="95"/>
        <end position="324"/>
    </location>
</feature>
<keyword evidence="6 7" id="KW-0472">Membrane</keyword>
<evidence type="ECO:0000256" key="3">
    <source>
        <dbReference type="ARBA" id="ARBA00022475"/>
    </source>
</evidence>
<feature type="transmembrane region" description="Helical" evidence="7">
    <location>
        <begin position="101"/>
        <end position="120"/>
    </location>
</feature>
<dbReference type="Pfam" id="PF00528">
    <property type="entry name" value="BPD_transp_1"/>
    <property type="match status" value="1"/>
</dbReference>
<dbReference type="Proteomes" id="UP000077868">
    <property type="component" value="Chromosome"/>
</dbReference>
<dbReference type="PANTHER" id="PTHR43163">
    <property type="entry name" value="DIPEPTIDE TRANSPORT SYSTEM PERMEASE PROTEIN DPPB-RELATED"/>
    <property type="match status" value="1"/>
</dbReference>
<evidence type="ECO:0000256" key="5">
    <source>
        <dbReference type="ARBA" id="ARBA00022989"/>
    </source>
</evidence>
<dbReference type="SUPFAM" id="SSF161098">
    <property type="entry name" value="MetI-like"/>
    <property type="match status" value="1"/>
</dbReference>
<keyword evidence="4 7" id="KW-0812">Transmembrane</keyword>
<comment type="subcellular location">
    <subcellularLocation>
        <location evidence="1 7">Cell membrane</location>
        <topology evidence="1 7">Multi-pass membrane protein</topology>
    </subcellularLocation>
</comment>
<dbReference type="PROSITE" id="PS50928">
    <property type="entry name" value="ABC_TM1"/>
    <property type="match status" value="1"/>
</dbReference>
<evidence type="ECO:0000256" key="1">
    <source>
        <dbReference type="ARBA" id="ARBA00004651"/>
    </source>
</evidence>
<dbReference type="PANTHER" id="PTHR43163:SF6">
    <property type="entry name" value="DIPEPTIDE TRANSPORT SYSTEM PERMEASE PROTEIN DPPB-RELATED"/>
    <property type="match status" value="1"/>
</dbReference>
<keyword evidence="3" id="KW-1003">Cell membrane</keyword>